<keyword evidence="2" id="KW-1185">Reference proteome</keyword>
<accession>A0ABY2JL52</accession>
<protein>
    <submittedName>
        <fullName evidence="1">Uncharacterized protein</fullName>
    </submittedName>
</protein>
<gene>
    <name evidence="1" type="ORF">E3T25_02415</name>
</gene>
<evidence type="ECO:0000313" key="1">
    <source>
        <dbReference type="EMBL" id="TFD06405.1"/>
    </source>
</evidence>
<comment type="caution">
    <text evidence="1">The sequence shown here is derived from an EMBL/GenBank/DDBJ whole genome shotgun (WGS) entry which is preliminary data.</text>
</comment>
<evidence type="ECO:0000313" key="2">
    <source>
        <dbReference type="Proteomes" id="UP000297851"/>
    </source>
</evidence>
<proteinExistence type="predicted"/>
<reference evidence="1 2" key="1">
    <citation type="submission" date="2019-03" db="EMBL/GenBank/DDBJ databases">
        <title>Genomics of glacier-inhabiting Cryobacterium strains.</title>
        <authorList>
            <person name="Liu Q."/>
            <person name="Xin Y.-H."/>
        </authorList>
    </citation>
    <scope>NUCLEOTIDE SEQUENCE [LARGE SCALE GENOMIC DNA]</scope>
    <source>
        <strain evidence="1 2">TMT2-16</strain>
    </source>
</reference>
<sequence>MRVISIRVTDALGGVNVVMSRSDRQSFRLAVEELRNAHLNSTHLNSTHLNSTHLCSPFLRVLPVTGVAISTLGAPFGTETVCASDVEGVFAFPMVVGTSERPNVGHRSG</sequence>
<dbReference type="Proteomes" id="UP000297851">
    <property type="component" value="Unassembled WGS sequence"/>
</dbReference>
<dbReference type="RefSeq" id="WP_134371924.1">
    <property type="nucleotide sequence ID" value="NZ_SOGO01000008.1"/>
</dbReference>
<dbReference type="EMBL" id="SOGO01000008">
    <property type="protein sequence ID" value="TFD06405.1"/>
    <property type="molecule type" value="Genomic_DNA"/>
</dbReference>
<organism evidence="1 2">
    <name type="scientific">Cryobacterium sandaracinum</name>
    <dbReference type="NCBI Taxonomy" id="1259247"/>
    <lineage>
        <taxon>Bacteria</taxon>
        <taxon>Bacillati</taxon>
        <taxon>Actinomycetota</taxon>
        <taxon>Actinomycetes</taxon>
        <taxon>Micrococcales</taxon>
        <taxon>Microbacteriaceae</taxon>
        <taxon>Cryobacterium</taxon>
    </lineage>
</organism>
<name>A0ABY2JL52_9MICO</name>